<evidence type="ECO:0000256" key="1">
    <source>
        <dbReference type="ARBA" id="ARBA00010165"/>
    </source>
</evidence>
<comment type="similarity">
    <text evidence="1">Belongs to the methylthioribose kinase family.</text>
</comment>
<dbReference type="InterPro" id="IPR009212">
    <property type="entry name" value="Methylthioribose_kinase"/>
</dbReference>
<comment type="subunit">
    <text evidence="2">Homodimer.</text>
</comment>
<name>A0ABQ1IT86_9GAMM</name>
<sequence length="396" mass="44204">MSQYRIFNHDDAIAYVRQAAQLDSAVVLQGEEIGDGNLNQVFKVWQPGQAKGFIVKQALPYIRCIGESWPLTRDRARIEAEILLYHGQHCPEYTVAVLHHDAELSTILLEDLSDLQVWRQALLNGQHVAGVSEKLGVYLAQVHVHSSDFQLDYHAQRTAQLRFANPELMAISEAVYFVDPFCDHERNNVAPEIRLEAEQLWADQALKTRVARLKHDFRCKGQALLHGDLHTGSVMVGAGKLKVIDAEFGGYGPMGFDLGVIIAHLLLNFCAQPASRQQPQRIKDVQALWRSYKIQFFQQASQGADSSLAEPEVIGAFLRQVWQDALGYAGCEMIRRTIGVAHVADIDTIADPIQKAASQRQALALGRTLIMNADQLNDAQLEHTALNIALKESFKP</sequence>
<keyword evidence="6 9" id="KW-0418">Kinase</keyword>
<dbReference type="GO" id="GO:0016301">
    <property type="term" value="F:kinase activity"/>
    <property type="evidence" value="ECO:0007669"/>
    <property type="project" value="UniProtKB-KW"/>
</dbReference>
<dbReference type="Gene3D" id="3.30.200.20">
    <property type="entry name" value="Phosphorylase Kinase, domain 1"/>
    <property type="match status" value="1"/>
</dbReference>
<evidence type="ECO:0000259" key="8">
    <source>
        <dbReference type="Pfam" id="PF01636"/>
    </source>
</evidence>
<evidence type="ECO:0000256" key="2">
    <source>
        <dbReference type="ARBA" id="ARBA00011738"/>
    </source>
</evidence>
<dbReference type="NCBIfam" id="TIGR01767">
    <property type="entry name" value="MTRK"/>
    <property type="match status" value="1"/>
</dbReference>
<dbReference type="EMBL" id="BMKE01000024">
    <property type="protein sequence ID" value="GGB51303.1"/>
    <property type="molecule type" value="Genomic_DNA"/>
</dbReference>
<keyword evidence="5" id="KW-0547">Nucleotide-binding</keyword>
<reference evidence="10" key="1">
    <citation type="journal article" date="2019" name="Int. J. Syst. Evol. Microbiol.">
        <title>The Global Catalogue of Microorganisms (GCM) 10K type strain sequencing project: providing services to taxonomists for standard genome sequencing and annotation.</title>
        <authorList>
            <consortium name="The Broad Institute Genomics Platform"/>
            <consortium name="The Broad Institute Genome Sequencing Center for Infectious Disease"/>
            <person name="Wu L."/>
            <person name="Ma J."/>
        </authorList>
    </citation>
    <scope>NUCLEOTIDE SEQUENCE [LARGE SCALE GENOMIC DNA]</scope>
    <source>
        <strain evidence="10">CGMCC 1.15923</strain>
    </source>
</reference>
<keyword evidence="10" id="KW-1185">Reference proteome</keyword>
<dbReference type="PANTHER" id="PTHR34273">
    <property type="entry name" value="METHYLTHIORIBOSE KINASE"/>
    <property type="match status" value="1"/>
</dbReference>
<dbReference type="SUPFAM" id="SSF56112">
    <property type="entry name" value="Protein kinase-like (PK-like)"/>
    <property type="match status" value="1"/>
</dbReference>
<evidence type="ECO:0000313" key="10">
    <source>
        <dbReference type="Proteomes" id="UP000646152"/>
    </source>
</evidence>
<proteinExistence type="inferred from homology"/>
<evidence type="ECO:0000256" key="4">
    <source>
        <dbReference type="ARBA" id="ARBA00022679"/>
    </source>
</evidence>
<evidence type="ECO:0000256" key="3">
    <source>
        <dbReference type="ARBA" id="ARBA00012128"/>
    </source>
</evidence>
<keyword evidence="7" id="KW-0067">ATP-binding</keyword>
<dbReference type="Pfam" id="PF01636">
    <property type="entry name" value="APH"/>
    <property type="match status" value="1"/>
</dbReference>
<gene>
    <name evidence="9" type="primary">mtnK</name>
    <name evidence="9" type="ORF">GCM10011502_25520</name>
</gene>
<accession>A0ABQ1IT86</accession>
<dbReference type="RefSeq" id="WP_188630521.1">
    <property type="nucleotide sequence ID" value="NZ_BMKE01000024.1"/>
</dbReference>
<evidence type="ECO:0000256" key="5">
    <source>
        <dbReference type="ARBA" id="ARBA00022741"/>
    </source>
</evidence>
<dbReference type="EC" id="2.7.1.100" evidence="3"/>
<evidence type="ECO:0000256" key="6">
    <source>
        <dbReference type="ARBA" id="ARBA00022777"/>
    </source>
</evidence>
<dbReference type="PIRSF" id="PIRSF031134">
    <property type="entry name" value="MTRK"/>
    <property type="match status" value="1"/>
</dbReference>
<keyword evidence="4" id="KW-0808">Transferase</keyword>
<dbReference type="InterPro" id="IPR011009">
    <property type="entry name" value="Kinase-like_dom_sf"/>
</dbReference>
<organism evidence="9 10">
    <name type="scientific">Oceanisphaera marina</name>
    <dbReference type="NCBI Taxonomy" id="2017550"/>
    <lineage>
        <taxon>Bacteria</taxon>
        <taxon>Pseudomonadati</taxon>
        <taxon>Pseudomonadota</taxon>
        <taxon>Gammaproteobacteria</taxon>
        <taxon>Aeromonadales</taxon>
        <taxon>Aeromonadaceae</taxon>
        <taxon>Oceanisphaera</taxon>
    </lineage>
</organism>
<dbReference type="Proteomes" id="UP000646152">
    <property type="component" value="Unassembled WGS sequence"/>
</dbReference>
<dbReference type="InterPro" id="IPR002575">
    <property type="entry name" value="Aminoglycoside_PTrfase"/>
</dbReference>
<dbReference type="PANTHER" id="PTHR34273:SF2">
    <property type="entry name" value="METHYLTHIORIBOSE KINASE"/>
    <property type="match status" value="1"/>
</dbReference>
<feature type="domain" description="Aminoglycoside phosphotransferase" evidence="8">
    <location>
        <begin position="31"/>
        <end position="277"/>
    </location>
</feature>
<evidence type="ECO:0000256" key="7">
    <source>
        <dbReference type="ARBA" id="ARBA00022840"/>
    </source>
</evidence>
<comment type="caution">
    <text evidence="9">The sequence shown here is derived from an EMBL/GenBank/DDBJ whole genome shotgun (WGS) entry which is preliminary data.</text>
</comment>
<dbReference type="Gene3D" id="3.90.1200.10">
    <property type="match status" value="1"/>
</dbReference>
<protein>
    <recommendedName>
        <fullName evidence="3">S-methyl-5-thioribose kinase</fullName>
        <ecNumber evidence="3">2.7.1.100</ecNumber>
    </recommendedName>
</protein>
<evidence type="ECO:0000313" key="9">
    <source>
        <dbReference type="EMBL" id="GGB51303.1"/>
    </source>
</evidence>